<evidence type="ECO:0000313" key="3">
    <source>
        <dbReference type="Proteomes" id="UP000823388"/>
    </source>
</evidence>
<protein>
    <submittedName>
        <fullName evidence="2">Uncharacterized protein</fullName>
    </submittedName>
</protein>
<reference evidence="2" key="1">
    <citation type="submission" date="2020-05" db="EMBL/GenBank/DDBJ databases">
        <title>WGS assembly of Panicum virgatum.</title>
        <authorList>
            <person name="Lovell J.T."/>
            <person name="Jenkins J."/>
            <person name="Shu S."/>
            <person name="Juenger T.E."/>
            <person name="Schmutz J."/>
        </authorList>
    </citation>
    <scope>NUCLEOTIDE SEQUENCE</scope>
    <source>
        <strain evidence="2">AP13</strain>
    </source>
</reference>
<dbReference type="EMBL" id="CM029046">
    <property type="protein sequence ID" value="KAG2586559.1"/>
    <property type="molecule type" value="Genomic_DNA"/>
</dbReference>
<evidence type="ECO:0000313" key="2">
    <source>
        <dbReference type="EMBL" id="KAG2586559.1"/>
    </source>
</evidence>
<gene>
    <name evidence="2" type="ORF">PVAP13_5NG119208</name>
</gene>
<comment type="caution">
    <text evidence="2">The sequence shown here is derived from an EMBL/GenBank/DDBJ whole genome shotgun (WGS) entry which is preliminary data.</text>
</comment>
<accession>A0A8T0RPT0</accession>
<evidence type="ECO:0000256" key="1">
    <source>
        <dbReference type="SAM" id="MobiDB-lite"/>
    </source>
</evidence>
<feature type="compositionally biased region" description="Basic and acidic residues" evidence="1">
    <location>
        <begin position="1"/>
        <end position="10"/>
    </location>
</feature>
<dbReference type="AlphaFoldDB" id="A0A8T0RPT0"/>
<proteinExistence type="predicted"/>
<dbReference type="Proteomes" id="UP000823388">
    <property type="component" value="Chromosome 5N"/>
</dbReference>
<feature type="region of interest" description="Disordered" evidence="1">
    <location>
        <begin position="1"/>
        <end position="22"/>
    </location>
</feature>
<name>A0A8T0RPT0_PANVG</name>
<organism evidence="2 3">
    <name type="scientific">Panicum virgatum</name>
    <name type="common">Blackwell switchgrass</name>
    <dbReference type="NCBI Taxonomy" id="38727"/>
    <lineage>
        <taxon>Eukaryota</taxon>
        <taxon>Viridiplantae</taxon>
        <taxon>Streptophyta</taxon>
        <taxon>Embryophyta</taxon>
        <taxon>Tracheophyta</taxon>
        <taxon>Spermatophyta</taxon>
        <taxon>Magnoliopsida</taxon>
        <taxon>Liliopsida</taxon>
        <taxon>Poales</taxon>
        <taxon>Poaceae</taxon>
        <taxon>PACMAD clade</taxon>
        <taxon>Panicoideae</taxon>
        <taxon>Panicodae</taxon>
        <taxon>Paniceae</taxon>
        <taxon>Panicinae</taxon>
        <taxon>Panicum</taxon>
        <taxon>Panicum sect. Hiantes</taxon>
    </lineage>
</organism>
<sequence length="71" mass="7330">MPPPRGERRGVGTGRPRRAAAAGVGWGCEGALAGSHSELSVEEEHTSNVHISSGDLVLATAEGLRPICQIN</sequence>
<keyword evidence="3" id="KW-1185">Reference proteome</keyword>